<dbReference type="PROSITE" id="PS50835">
    <property type="entry name" value="IG_LIKE"/>
    <property type="match status" value="1"/>
</dbReference>
<dbReference type="PANTHER" id="PTHR11640:SF31">
    <property type="entry name" value="IRREGULAR CHIASM C-ROUGHEST PROTEIN-RELATED"/>
    <property type="match status" value="1"/>
</dbReference>
<evidence type="ECO:0000256" key="6">
    <source>
        <dbReference type="SAM" id="Phobius"/>
    </source>
</evidence>
<dbReference type="Gene3D" id="2.60.40.10">
    <property type="entry name" value="Immunoglobulins"/>
    <property type="match status" value="1"/>
</dbReference>
<dbReference type="AlphaFoldDB" id="A0ABD3XPC2"/>
<sequence>MIGVYQVSDSSPNWALPFETRMSWIIFILTVLHIGVISDAQFLTLGMNATTPVKGSSLELACRFSQLFVSNGISIAKDGQQVTTCFAEIYVCTYKAGYNFASNQTGVFIIIKNLSREANGIWTCRYTDPSLSLDVKSNLLNITVYTSSPYEVYKTVNPAGTGGSCVPPEQLYTSTLDLQQNTTWSDNSDKILNFSCRIEYPDSTMNLFTAGSQSIRFAVQVTEAFLQQNNQNITSTLIVNSGEPVTLTCVTGTSRPAPNIDWYIGSRSIGTGTSLTFTPSNTDHNEVIYCQAYNTDPNLKVDSNKPRLFVR</sequence>
<dbReference type="InterPro" id="IPR051275">
    <property type="entry name" value="Cell_adhesion_signaling"/>
</dbReference>
<comment type="caution">
    <text evidence="8">The sequence shown here is derived from an EMBL/GenBank/DDBJ whole genome shotgun (WGS) entry which is preliminary data.</text>
</comment>
<dbReference type="EMBL" id="JBJQND010000002">
    <property type="protein sequence ID" value="KAL3887461.1"/>
    <property type="molecule type" value="Genomic_DNA"/>
</dbReference>
<dbReference type="SMART" id="SM00409">
    <property type="entry name" value="IG"/>
    <property type="match status" value="2"/>
</dbReference>
<evidence type="ECO:0000313" key="9">
    <source>
        <dbReference type="Proteomes" id="UP001634394"/>
    </source>
</evidence>
<keyword evidence="3" id="KW-1015">Disulfide bond</keyword>
<keyword evidence="6" id="KW-1133">Transmembrane helix</keyword>
<comment type="subcellular location">
    <subcellularLocation>
        <location evidence="1">Membrane</location>
        <topology evidence="1">Single-pass type I membrane protein</topology>
    </subcellularLocation>
</comment>
<dbReference type="InterPro" id="IPR036179">
    <property type="entry name" value="Ig-like_dom_sf"/>
</dbReference>
<proteinExistence type="predicted"/>
<dbReference type="Proteomes" id="UP001634394">
    <property type="component" value="Unassembled WGS sequence"/>
</dbReference>
<dbReference type="InterPro" id="IPR013162">
    <property type="entry name" value="CD80_C2-set"/>
</dbReference>
<dbReference type="InterPro" id="IPR013783">
    <property type="entry name" value="Ig-like_fold"/>
</dbReference>
<evidence type="ECO:0000256" key="2">
    <source>
        <dbReference type="ARBA" id="ARBA00023136"/>
    </source>
</evidence>
<feature type="domain" description="Ig-like" evidence="7">
    <location>
        <begin position="201"/>
        <end position="302"/>
    </location>
</feature>
<organism evidence="8 9">
    <name type="scientific">Sinanodonta woodiana</name>
    <name type="common">Chinese pond mussel</name>
    <name type="synonym">Anodonta woodiana</name>
    <dbReference type="NCBI Taxonomy" id="1069815"/>
    <lineage>
        <taxon>Eukaryota</taxon>
        <taxon>Metazoa</taxon>
        <taxon>Spiralia</taxon>
        <taxon>Lophotrochozoa</taxon>
        <taxon>Mollusca</taxon>
        <taxon>Bivalvia</taxon>
        <taxon>Autobranchia</taxon>
        <taxon>Heteroconchia</taxon>
        <taxon>Palaeoheterodonta</taxon>
        <taxon>Unionida</taxon>
        <taxon>Unionoidea</taxon>
        <taxon>Unionidae</taxon>
        <taxon>Unioninae</taxon>
        <taxon>Sinanodonta</taxon>
    </lineage>
</organism>
<dbReference type="SUPFAM" id="SSF48726">
    <property type="entry name" value="Immunoglobulin"/>
    <property type="match status" value="2"/>
</dbReference>
<gene>
    <name evidence="8" type="ORF">ACJMK2_027402</name>
</gene>
<keyword evidence="5" id="KW-0393">Immunoglobulin domain</keyword>
<evidence type="ECO:0000259" key="7">
    <source>
        <dbReference type="PROSITE" id="PS50835"/>
    </source>
</evidence>
<evidence type="ECO:0000256" key="4">
    <source>
        <dbReference type="ARBA" id="ARBA00023180"/>
    </source>
</evidence>
<feature type="non-terminal residue" evidence="8">
    <location>
        <position position="311"/>
    </location>
</feature>
<keyword evidence="6" id="KW-0812">Transmembrane</keyword>
<keyword evidence="9" id="KW-1185">Reference proteome</keyword>
<name>A0ABD3XPC2_SINWO</name>
<dbReference type="InterPro" id="IPR007110">
    <property type="entry name" value="Ig-like_dom"/>
</dbReference>
<feature type="transmembrane region" description="Helical" evidence="6">
    <location>
        <begin position="24"/>
        <end position="45"/>
    </location>
</feature>
<dbReference type="PANTHER" id="PTHR11640">
    <property type="entry name" value="NEPHRIN"/>
    <property type="match status" value="1"/>
</dbReference>
<dbReference type="GO" id="GO:0016020">
    <property type="term" value="C:membrane"/>
    <property type="evidence" value="ECO:0007669"/>
    <property type="project" value="UniProtKB-SubCell"/>
</dbReference>
<evidence type="ECO:0000313" key="8">
    <source>
        <dbReference type="EMBL" id="KAL3887461.1"/>
    </source>
</evidence>
<dbReference type="Pfam" id="PF08205">
    <property type="entry name" value="C2-set_2"/>
    <property type="match status" value="1"/>
</dbReference>
<keyword evidence="4" id="KW-0325">Glycoprotein</keyword>
<protein>
    <recommendedName>
        <fullName evidence="7">Ig-like domain-containing protein</fullName>
    </recommendedName>
</protein>
<evidence type="ECO:0000256" key="3">
    <source>
        <dbReference type="ARBA" id="ARBA00023157"/>
    </source>
</evidence>
<dbReference type="InterPro" id="IPR003599">
    <property type="entry name" value="Ig_sub"/>
</dbReference>
<keyword evidence="2 6" id="KW-0472">Membrane</keyword>
<reference evidence="8 9" key="1">
    <citation type="submission" date="2024-11" db="EMBL/GenBank/DDBJ databases">
        <title>Chromosome-level genome assembly of the freshwater bivalve Anodonta woodiana.</title>
        <authorList>
            <person name="Chen X."/>
        </authorList>
    </citation>
    <scope>NUCLEOTIDE SEQUENCE [LARGE SCALE GENOMIC DNA]</scope>
    <source>
        <strain evidence="8">MN2024</strain>
        <tissue evidence="8">Gills</tissue>
    </source>
</reference>
<accession>A0ABD3XPC2</accession>
<evidence type="ECO:0000256" key="1">
    <source>
        <dbReference type="ARBA" id="ARBA00004479"/>
    </source>
</evidence>
<evidence type="ECO:0000256" key="5">
    <source>
        <dbReference type="ARBA" id="ARBA00023319"/>
    </source>
</evidence>